<evidence type="ECO:0000259" key="2">
    <source>
        <dbReference type="Pfam" id="PF08486"/>
    </source>
</evidence>
<name>A0ABT9NPR3_9ACTN</name>
<evidence type="ECO:0000313" key="4">
    <source>
        <dbReference type="Proteomes" id="UP001240447"/>
    </source>
</evidence>
<dbReference type="RefSeq" id="WP_306825038.1">
    <property type="nucleotide sequence ID" value="NZ_JAUSQM010000001.1"/>
</dbReference>
<dbReference type="Pfam" id="PF08486">
    <property type="entry name" value="SpoIID"/>
    <property type="match status" value="1"/>
</dbReference>
<gene>
    <name evidence="3" type="ORF">J2S59_001869</name>
</gene>
<evidence type="ECO:0000256" key="1">
    <source>
        <dbReference type="SAM" id="SignalP"/>
    </source>
</evidence>
<evidence type="ECO:0000313" key="3">
    <source>
        <dbReference type="EMBL" id="MDP9822060.1"/>
    </source>
</evidence>
<reference evidence="3 4" key="1">
    <citation type="submission" date="2023-07" db="EMBL/GenBank/DDBJ databases">
        <title>Sequencing the genomes of 1000 actinobacteria strains.</title>
        <authorList>
            <person name="Klenk H.-P."/>
        </authorList>
    </citation>
    <scope>NUCLEOTIDE SEQUENCE [LARGE SCALE GENOMIC DNA]</scope>
    <source>
        <strain evidence="3 4">GD13</strain>
    </source>
</reference>
<proteinExistence type="predicted"/>
<protein>
    <submittedName>
        <fullName evidence="3">Stage II sporulation protein D</fullName>
    </submittedName>
</protein>
<accession>A0ABT9NPR3</accession>
<dbReference type="InterPro" id="IPR013486">
    <property type="entry name" value="SpoIID/LytB"/>
</dbReference>
<dbReference type="Proteomes" id="UP001240447">
    <property type="component" value="Unassembled WGS sequence"/>
</dbReference>
<feature type="chain" id="PRO_5047021382" evidence="1">
    <location>
        <begin position="28"/>
        <end position="436"/>
    </location>
</feature>
<sequence>MRTHRLLVAAASAAVLVVASLAGPAIAEPTAAAPLAVPQKQGAEQPPRAFELTGSGWGHGVGLSQYGAQAMAKAGRTTPQILQHYYRGTELGKNNQGRLVDVNVRYQTSRFTAALRALQPGAVLEVCGMRGGTCVAKRRIADATADAATAGQVVVERSGNGVRALVTNARGRTHTVTGDTVRMRWTGTRYVKGKNAVLRLDTGREYRHGRLWVHPYGSGALNAVVRLNLQREYLRGIAEMPSSWETAALQAQAIIARTYALRVAPGIKSDCRCNLRDSVVNQVYGGWGKESEGTNAAYGKRWVAAVVATRGTVLRYGSGLAETFYYSSSGGSTLNSEDVWSAEVPYLRAVNDPWSITADNPNRSWTTTLSQAQARELFNLKQVLRIEITGRHTGGGLRELTAYGPKATRRISGKADQMRIRLGLKSSWLNDIAAVS</sequence>
<organism evidence="3 4">
    <name type="scientific">Nocardioides massiliensis</name>
    <dbReference type="NCBI Taxonomy" id="1325935"/>
    <lineage>
        <taxon>Bacteria</taxon>
        <taxon>Bacillati</taxon>
        <taxon>Actinomycetota</taxon>
        <taxon>Actinomycetes</taxon>
        <taxon>Propionibacteriales</taxon>
        <taxon>Nocardioidaceae</taxon>
        <taxon>Nocardioides</taxon>
    </lineage>
</organism>
<feature type="domain" description="Sporulation stage II protein D amidase enhancer LytB N-terminal" evidence="2">
    <location>
        <begin position="220"/>
        <end position="316"/>
    </location>
</feature>
<dbReference type="InterPro" id="IPR013693">
    <property type="entry name" value="SpoIID/LytB_N"/>
</dbReference>
<feature type="signal peptide" evidence="1">
    <location>
        <begin position="1"/>
        <end position="27"/>
    </location>
</feature>
<comment type="caution">
    <text evidence="3">The sequence shown here is derived from an EMBL/GenBank/DDBJ whole genome shotgun (WGS) entry which is preliminary data.</text>
</comment>
<dbReference type="EMBL" id="JAUSQM010000001">
    <property type="protein sequence ID" value="MDP9822060.1"/>
    <property type="molecule type" value="Genomic_DNA"/>
</dbReference>
<keyword evidence="4" id="KW-1185">Reference proteome</keyword>
<keyword evidence="1" id="KW-0732">Signal</keyword>
<dbReference type="NCBIfam" id="TIGR02669">
    <property type="entry name" value="SpoIID_LytB"/>
    <property type="match status" value="1"/>
</dbReference>